<dbReference type="Proteomes" id="UP000775547">
    <property type="component" value="Unassembled WGS sequence"/>
</dbReference>
<dbReference type="OrthoDB" id="10261563at2759"/>
<proteinExistence type="predicted"/>
<comment type="caution">
    <text evidence="3">The sequence shown here is derived from an EMBL/GenBank/DDBJ whole genome shotgun (WGS) entry which is preliminary data.</text>
</comment>
<dbReference type="Pfam" id="PF10180">
    <property type="entry name" value="WKF"/>
    <property type="match status" value="1"/>
</dbReference>
<dbReference type="InterPro" id="IPR019327">
    <property type="entry name" value="WKF"/>
</dbReference>
<evidence type="ECO:0000256" key="1">
    <source>
        <dbReference type="SAM" id="MobiDB-lite"/>
    </source>
</evidence>
<reference evidence="3" key="2">
    <citation type="submission" date="2021-10" db="EMBL/GenBank/DDBJ databases">
        <title>Phylogenomics reveals ancestral predisposition of the termite-cultivated fungus Termitomyces towards a domesticated lifestyle.</title>
        <authorList>
            <person name="Auxier B."/>
            <person name="Grum-Grzhimaylo A."/>
            <person name="Cardenas M.E."/>
            <person name="Lodge J.D."/>
            <person name="Laessoe T."/>
            <person name="Pedersen O."/>
            <person name="Smith M.E."/>
            <person name="Kuyper T.W."/>
            <person name="Franco-Molano E.A."/>
            <person name="Baroni T.J."/>
            <person name="Aanen D.K."/>
        </authorList>
    </citation>
    <scope>NUCLEOTIDE SEQUENCE</scope>
    <source>
        <strain evidence="3">AP01</strain>
        <tissue evidence="3">Mycelium</tissue>
    </source>
</reference>
<dbReference type="PANTHER" id="PTHR22306:SF2">
    <property type="entry name" value="CHROMOSOME 7 OPEN READING FRAME 50"/>
    <property type="match status" value="1"/>
</dbReference>
<sequence>MASSDTTSPAPDLPKKKSNTRKPRTDDSEKISLNSPVDAKPEKKSKKKLRAVVDATAEDPVECIGKKEQKKKRKREAERESVGEGENAGGEDAGKKTKKRPKRSNESGPDAAATTPDVPTKKRKNKTGFLDPAEDATLSNQSRKSLAYAFLQFHRPSKWKFKKARQNWLIRNIWLKEMVPEAHLPLVLGYLEKVQGGVRENLFKSCRAALESHKTEEPSAQSTESMAEPTSPVTVDPPPTTEAKPPSDAEIVKKSRAQVLIDRLTSSEASV</sequence>
<dbReference type="PANTHER" id="PTHR22306">
    <property type="entry name" value="CHROMOSOME 7 OPEN READING FRAME 50"/>
    <property type="match status" value="1"/>
</dbReference>
<feature type="region of interest" description="Disordered" evidence="1">
    <location>
        <begin position="1"/>
        <end position="136"/>
    </location>
</feature>
<evidence type="ECO:0000313" key="3">
    <source>
        <dbReference type="EMBL" id="KAG5646447.1"/>
    </source>
</evidence>
<dbReference type="AlphaFoldDB" id="A0A9P7GG05"/>
<keyword evidence="4" id="KW-1185">Reference proteome</keyword>
<gene>
    <name evidence="3" type="ORF">DXG03_003497</name>
</gene>
<accession>A0A9P7GG05</accession>
<evidence type="ECO:0000259" key="2">
    <source>
        <dbReference type="Pfam" id="PF10180"/>
    </source>
</evidence>
<protein>
    <recommendedName>
        <fullName evidence="2">WKF domain-containing protein</fullName>
    </recommendedName>
</protein>
<organism evidence="3 4">
    <name type="scientific">Asterophora parasitica</name>
    <dbReference type="NCBI Taxonomy" id="117018"/>
    <lineage>
        <taxon>Eukaryota</taxon>
        <taxon>Fungi</taxon>
        <taxon>Dikarya</taxon>
        <taxon>Basidiomycota</taxon>
        <taxon>Agaricomycotina</taxon>
        <taxon>Agaricomycetes</taxon>
        <taxon>Agaricomycetidae</taxon>
        <taxon>Agaricales</taxon>
        <taxon>Tricholomatineae</taxon>
        <taxon>Lyophyllaceae</taxon>
        <taxon>Asterophora</taxon>
    </lineage>
</organism>
<name>A0A9P7GG05_9AGAR</name>
<feature type="region of interest" description="Disordered" evidence="1">
    <location>
        <begin position="213"/>
        <end position="252"/>
    </location>
</feature>
<evidence type="ECO:0000313" key="4">
    <source>
        <dbReference type="Proteomes" id="UP000775547"/>
    </source>
</evidence>
<dbReference type="EMBL" id="JABCKV010000021">
    <property type="protein sequence ID" value="KAG5646447.1"/>
    <property type="molecule type" value="Genomic_DNA"/>
</dbReference>
<reference evidence="3" key="1">
    <citation type="submission" date="2020-07" db="EMBL/GenBank/DDBJ databases">
        <authorList>
            <person name="Nieuwenhuis M."/>
            <person name="Van De Peppel L.J.J."/>
        </authorList>
    </citation>
    <scope>NUCLEOTIDE SEQUENCE</scope>
    <source>
        <strain evidence="3">AP01</strain>
        <tissue evidence="3">Mycelium</tissue>
    </source>
</reference>
<feature type="domain" description="WKF" evidence="2">
    <location>
        <begin position="153"/>
        <end position="208"/>
    </location>
</feature>